<accession>A0A517P2Q4</accession>
<dbReference type="EMBL" id="CP036526">
    <property type="protein sequence ID" value="QDT13659.1"/>
    <property type="molecule type" value="Genomic_DNA"/>
</dbReference>
<dbReference type="SUPFAM" id="SSF46626">
    <property type="entry name" value="Cytochrome c"/>
    <property type="match status" value="1"/>
</dbReference>
<keyword evidence="6" id="KW-1185">Reference proteome</keyword>
<dbReference type="InterPro" id="IPR011429">
    <property type="entry name" value="Cyt_c_Planctomycete-type"/>
</dbReference>
<feature type="domain" description="DUF1553" evidence="3">
    <location>
        <begin position="697"/>
        <end position="953"/>
    </location>
</feature>
<evidence type="ECO:0000256" key="1">
    <source>
        <dbReference type="SAM" id="SignalP"/>
    </source>
</evidence>
<dbReference type="InterPro" id="IPR036909">
    <property type="entry name" value="Cyt_c-like_dom_sf"/>
</dbReference>
<feature type="domain" description="DUF1549" evidence="2">
    <location>
        <begin position="151"/>
        <end position="356"/>
    </location>
</feature>
<evidence type="ECO:0000259" key="4">
    <source>
        <dbReference type="Pfam" id="PF07635"/>
    </source>
</evidence>
<dbReference type="Pfam" id="PF07635">
    <property type="entry name" value="PSCyt1"/>
    <property type="match status" value="1"/>
</dbReference>
<dbReference type="PANTHER" id="PTHR35889:SF3">
    <property type="entry name" value="F-BOX DOMAIN-CONTAINING PROTEIN"/>
    <property type="match status" value="1"/>
</dbReference>
<organism evidence="5 6">
    <name type="scientific">Stieleria marina</name>
    <dbReference type="NCBI Taxonomy" id="1930275"/>
    <lineage>
        <taxon>Bacteria</taxon>
        <taxon>Pseudomonadati</taxon>
        <taxon>Planctomycetota</taxon>
        <taxon>Planctomycetia</taxon>
        <taxon>Pirellulales</taxon>
        <taxon>Pirellulaceae</taxon>
        <taxon>Stieleria</taxon>
    </lineage>
</organism>
<sequence length="980" mass="109428" precursor="true">MNRCLRFLVPFVLLGLPVVLVAASPTVNFNRDVRPVLAKHCFTCHGPDENAREAGLRLDTQIGSREDLGGYAAVQPNSVDASELIQRVTSDDADLRMPPADSHPPLTDHEIQLLKEWIAAGGDYETHWAFVAPDSVQVPFDVDDEWSRNAIDRFVRRRMQTADLEPAPRANRAALIRRLYLDLLGLTPTPEAVDRFTQDDDPAAYQRLVDRLLASPDYAERFARPWLDLARYSDTNGYEKDRPRTIWPYRDWVINAIASDMPFDQFTIEQLAGDMLPGATRDQQIATGFNRNTMLNEEGGIDPLEYRFYAMVDRVATVGTVWLGLTTGCAQCHTHKYDPLTHTDYYAMMALLDNANEPEVVVPDAEREAKKRLIESQVDREVDSLVDRFLNRPKTEGDEAVRTAFEAVVLQQREQEELRWQTPRPNELKTTLPRLSVLDDGSILASGDVTKRDVFELTFDLQDLAEPLTALRLTALPHESLPAGGPGMAFYEGRRGDFFLSEINVKANGSPIKLKEGSHSFGKISVGSGNADAGNVFDGDGSTGWSTSGKEGQSNHLVVNFDESVTEGVLKIELVFERHFAAALGHFRIEFASGDKTAQAVLIPGLTLADEGSLRALKRQFVLTSDAMKKHRKPIERLQAEIPEEIRTLGMLEREPADARTTHRHHRGEYLQAKESVAPAVPVVFERIESGSNRAPDRLSFARWLVSDKNVLVGRVSANRAWRHFFGTGIVRTAGDFGTQSEPPSHPRLIDFLDQQLRRGGWSLKRLHREIVLSATYQQRVGHGPESDPGNRLLSRFPYRRLDAERIRDAMLSAADLLTKKWGGPSVYPPQPDAISKMAYGSPAWNTSSGGDRYRRSLYTFSKRTAPFAAFATFDGPSGETCAARRDSSTTPLQALTLMNDAMYLEIAQGLAEATLRDVGSDAAPKTIVQRLFRRLLGRKAEPGEIDALMEFYESQIAHEEPWTLVARALMNTDEAITVP</sequence>
<dbReference type="OrthoDB" id="127107at2"/>
<dbReference type="InterPro" id="IPR022655">
    <property type="entry name" value="DUF1553"/>
</dbReference>
<dbReference type="Pfam" id="PF07583">
    <property type="entry name" value="PSCyt2"/>
    <property type="match status" value="1"/>
</dbReference>
<evidence type="ECO:0000259" key="2">
    <source>
        <dbReference type="Pfam" id="PF07583"/>
    </source>
</evidence>
<feature type="domain" description="Cytochrome C Planctomycete-type" evidence="4">
    <location>
        <begin position="41"/>
        <end position="101"/>
    </location>
</feature>
<evidence type="ECO:0000259" key="3">
    <source>
        <dbReference type="Pfam" id="PF07587"/>
    </source>
</evidence>
<dbReference type="GO" id="GO:0009055">
    <property type="term" value="F:electron transfer activity"/>
    <property type="evidence" value="ECO:0007669"/>
    <property type="project" value="InterPro"/>
</dbReference>
<name>A0A517P2Q4_9BACT</name>
<proteinExistence type="predicted"/>
<dbReference type="GO" id="GO:0020037">
    <property type="term" value="F:heme binding"/>
    <property type="evidence" value="ECO:0007669"/>
    <property type="project" value="InterPro"/>
</dbReference>
<dbReference type="PANTHER" id="PTHR35889">
    <property type="entry name" value="CYCLOINULO-OLIGOSACCHARIDE FRUCTANOTRANSFERASE-RELATED"/>
    <property type="match status" value="1"/>
</dbReference>
<evidence type="ECO:0000313" key="6">
    <source>
        <dbReference type="Proteomes" id="UP000319817"/>
    </source>
</evidence>
<dbReference type="InterPro" id="IPR011444">
    <property type="entry name" value="DUF1549"/>
</dbReference>
<protein>
    <submittedName>
        <fullName evidence="5">Planctomycete cytochrome C</fullName>
    </submittedName>
</protein>
<feature type="chain" id="PRO_5021724216" evidence="1">
    <location>
        <begin position="23"/>
        <end position="980"/>
    </location>
</feature>
<dbReference type="Proteomes" id="UP000319817">
    <property type="component" value="Chromosome"/>
</dbReference>
<reference evidence="5 6" key="1">
    <citation type="submission" date="2019-02" db="EMBL/GenBank/DDBJ databases">
        <title>Deep-cultivation of Planctomycetes and their phenomic and genomic characterization uncovers novel biology.</title>
        <authorList>
            <person name="Wiegand S."/>
            <person name="Jogler M."/>
            <person name="Boedeker C."/>
            <person name="Pinto D."/>
            <person name="Vollmers J."/>
            <person name="Rivas-Marin E."/>
            <person name="Kohn T."/>
            <person name="Peeters S.H."/>
            <person name="Heuer A."/>
            <person name="Rast P."/>
            <person name="Oberbeckmann S."/>
            <person name="Bunk B."/>
            <person name="Jeske O."/>
            <person name="Meyerdierks A."/>
            <person name="Storesund J.E."/>
            <person name="Kallscheuer N."/>
            <person name="Luecker S."/>
            <person name="Lage O.M."/>
            <person name="Pohl T."/>
            <person name="Merkel B.J."/>
            <person name="Hornburger P."/>
            <person name="Mueller R.-W."/>
            <person name="Bruemmer F."/>
            <person name="Labrenz M."/>
            <person name="Spormann A.M."/>
            <person name="Op den Camp H."/>
            <person name="Overmann J."/>
            <person name="Amann R."/>
            <person name="Jetten M.S.M."/>
            <person name="Mascher T."/>
            <person name="Medema M.H."/>
            <person name="Devos D.P."/>
            <person name="Kaster A.-K."/>
            <person name="Ovreas L."/>
            <person name="Rohde M."/>
            <person name="Galperin M.Y."/>
            <person name="Jogler C."/>
        </authorList>
    </citation>
    <scope>NUCLEOTIDE SEQUENCE [LARGE SCALE GENOMIC DNA]</scope>
    <source>
        <strain evidence="5 6">K23_9</strain>
    </source>
</reference>
<dbReference type="Pfam" id="PF07587">
    <property type="entry name" value="PSD1"/>
    <property type="match status" value="1"/>
</dbReference>
<gene>
    <name evidence="5" type="ORF">K239x_56790</name>
</gene>
<feature type="signal peptide" evidence="1">
    <location>
        <begin position="1"/>
        <end position="22"/>
    </location>
</feature>
<evidence type="ECO:0000313" key="5">
    <source>
        <dbReference type="EMBL" id="QDT13659.1"/>
    </source>
</evidence>
<keyword evidence="1" id="KW-0732">Signal</keyword>
<dbReference type="AlphaFoldDB" id="A0A517P2Q4"/>